<protein>
    <submittedName>
        <fullName evidence="2">Uncharacterized protein</fullName>
    </submittedName>
</protein>
<organism evidence="2 3">
    <name type="scientific">Desulfarculus baarsii (strain ATCC 33931 / DSM 2075 / LMG 7858 / VKM B-1802 / 2st14)</name>
    <dbReference type="NCBI Taxonomy" id="644282"/>
    <lineage>
        <taxon>Bacteria</taxon>
        <taxon>Pseudomonadati</taxon>
        <taxon>Thermodesulfobacteriota</taxon>
        <taxon>Desulfarculia</taxon>
        <taxon>Desulfarculales</taxon>
        <taxon>Desulfarculaceae</taxon>
        <taxon>Desulfarculus</taxon>
    </lineage>
</organism>
<accession>E1QLD6</accession>
<evidence type="ECO:0000313" key="3">
    <source>
        <dbReference type="Proteomes" id="UP000009047"/>
    </source>
</evidence>
<sequence length="46" mass="5336">MSDVQTIIVLLSLAGLVSSVLIELARERREDRLWREHLTRLEEDAC</sequence>
<dbReference type="EMBL" id="CP002085">
    <property type="protein sequence ID" value="ADK86371.1"/>
    <property type="molecule type" value="Genomic_DNA"/>
</dbReference>
<dbReference type="HOGENOM" id="CLU_3182837_0_0_7"/>
<evidence type="ECO:0000256" key="1">
    <source>
        <dbReference type="SAM" id="Phobius"/>
    </source>
</evidence>
<reference evidence="2 3" key="1">
    <citation type="journal article" date="2010" name="Stand. Genomic Sci.">
        <title>Complete genome sequence of Desulfarculus baarsii type strain (2st14).</title>
        <authorList>
            <person name="Sun H."/>
            <person name="Spring S."/>
            <person name="Lapidus A."/>
            <person name="Davenport K."/>
            <person name="Del Rio T.G."/>
            <person name="Tice H."/>
            <person name="Nolan M."/>
            <person name="Copeland A."/>
            <person name="Cheng J.F."/>
            <person name="Lucas S."/>
            <person name="Tapia R."/>
            <person name="Goodwin L."/>
            <person name="Pitluck S."/>
            <person name="Ivanova N."/>
            <person name="Pagani I."/>
            <person name="Mavromatis K."/>
            <person name="Ovchinnikova G."/>
            <person name="Pati A."/>
            <person name="Chen A."/>
            <person name="Palaniappan K."/>
            <person name="Hauser L."/>
            <person name="Chang Y.J."/>
            <person name="Jeffries C.D."/>
            <person name="Detter J.C."/>
            <person name="Han C."/>
            <person name="Rohde M."/>
            <person name="Brambilla E."/>
            <person name="Goker M."/>
            <person name="Woyke T."/>
            <person name="Bristow J."/>
            <person name="Eisen J.A."/>
            <person name="Markowitz V."/>
            <person name="Hugenholtz P."/>
            <person name="Kyrpides N.C."/>
            <person name="Klenk H.P."/>
            <person name="Land M."/>
        </authorList>
    </citation>
    <scope>NUCLEOTIDE SEQUENCE [LARGE SCALE GENOMIC DNA]</scope>
    <source>
        <strain evidence="3">ATCC 33931 / DSM 2075 / LMG 7858 / VKM B-1802 / 2st14</strain>
    </source>
</reference>
<evidence type="ECO:0000313" key="2">
    <source>
        <dbReference type="EMBL" id="ADK86371.1"/>
    </source>
</evidence>
<name>E1QLD6_DESB2</name>
<dbReference type="AlphaFoldDB" id="E1QLD6"/>
<keyword evidence="1" id="KW-0812">Transmembrane</keyword>
<proteinExistence type="predicted"/>
<gene>
    <name evidence="2" type="ordered locus">Deba_3018</name>
</gene>
<feature type="transmembrane region" description="Helical" evidence="1">
    <location>
        <begin position="6"/>
        <end position="25"/>
    </location>
</feature>
<keyword evidence="3" id="KW-1185">Reference proteome</keyword>
<keyword evidence="1" id="KW-1133">Transmembrane helix</keyword>
<dbReference type="RefSeq" id="WP_013259808.1">
    <property type="nucleotide sequence ID" value="NC_014365.1"/>
</dbReference>
<dbReference type="KEGG" id="dbr:Deba_3018"/>
<keyword evidence="1" id="KW-0472">Membrane</keyword>
<dbReference type="Proteomes" id="UP000009047">
    <property type="component" value="Chromosome"/>
</dbReference>